<dbReference type="InterPro" id="IPR007048">
    <property type="entry name" value="IraD/Gp25-like"/>
</dbReference>
<keyword evidence="3" id="KW-1185">Reference proteome</keyword>
<gene>
    <name evidence="2" type="ORF">E6W39_37525</name>
</gene>
<dbReference type="SUPFAM" id="SSF160719">
    <property type="entry name" value="gpW/gp25-like"/>
    <property type="match status" value="1"/>
</dbReference>
<dbReference type="OrthoDB" id="9802846at2"/>
<reference evidence="2 3" key="1">
    <citation type="submission" date="2019-06" db="EMBL/GenBank/DDBJ databases">
        <title>Description of Kitasatospora acidophila sp. nov. isolated from pine grove soil, and reclassification of Streptomyces novaecaesareae to Kitasatospora novaeceasareae comb. nov.</title>
        <authorList>
            <person name="Kim M.J."/>
        </authorList>
    </citation>
    <scope>NUCLEOTIDE SEQUENCE [LARGE SCALE GENOMIC DNA]</scope>
    <source>
        <strain evidence="2 3">MMS16-CNU292</strain>
    </source>
</reference>
<feature type="domain" description="IraD/Gp25-like" evidence="1">
    <location>
        <begin position="27"/>
        <end position="117"/>
    </location>
</feature>
<comment type="caution">
    <text evidence="2">The sequence shown here is derived from an EMBL/GenBank/DDBJ whole genome shotgun (WGS) entry which is preliminary data.</text>
</comment>
<organism evidence="2 3">
    <name type="scientific">Kitasatospora acidiphila</name>
    <dbReference type="NCBI Taxonomy" id="2567942"/>
    <lineage>
        <taxon>Bacteria</taxon>
        <taxon>Bacillati</taxon>
        <taxon>Actinomycetota</taxon>
        <taxon>Actinomycetes</taxon>
        <taxon>Kitasatosporales</taxon>
        <taxon>Streptomycetaceae</taxon>
        <taxon>Kitasatospora</taxon>
    </lineage>
</organism>
<dbReference type="Gene3D" id="3.10.450.40">
    <property type="match status" value="1"/>
</dbReference>
<evidence type="ECO:0000259" key="1">
    <source>
        <dbReference type="Pfam" id="PF04965"/>
    </source>
</evidence>
<dbReference type="AlphaFoldDB" id="A0A540WEN2"/>
<sequence>MAEPAFLGTGLAFPVRPDLTKALPTTSGAEKVRQSIWLILATAPGERRMRPDFGCGIHDLVFQANTTALHGVVAQRVRDALVTWEPRIDVLDVTVEAPPDAANVLLIRIAYRIRATNTAHNLVYPFFLSEGTGV</sequence>
<dbReference type="Pfam" id="PF04965">
    <property type="entry name" value="GPW_gp25"/>
    <property type="match status" value="1"/>
</dbReference>
<dbReference type="Proteomes" id="UP000319103">
    <property type="component" value="Unassembled WGS sequence"/>
</dbReference>
<proteinExistence type="predicted"/>
<accession>A0A540WEN2</accession>
<name>A0A540WEN2_9ACTN</name>
<protein>
    <submittedName>
        <fullName evidence="2">GPW/gp25 family protein</fullName>
    </submittedName>
</protein>
<evidence type="ECO:0000313" key="2">
    <source>
        <dbReference type="EMBL" id="TQF06854.1"/>
    </source>
</evidence>
<evidence type="ECO:0000313" key="3">
    <source>
        <dbReference type="Proteomes" id="UP000319103"/>
    </source>
</evidence>
<dbReference type="EMBL" id="VIGB01000003">
    <property type="protein sequence ID" value="TQF06854.1"/>
    <property type="molecule type" value="Genomic_DNA"/>
</dbReference>